<proteinExistence type="predicted"/>
<organism evidence="3 4">
    <name type="scientific">Mycena metata</name>
    <dbReference type="NCBI Taxonomy" id="1033252"/>
    <lineage>
        <taxon>Eukaryota</taxon>
        <taxon>Fungi</taxon>
        <taxon>Dikarya</taxon>
        <taxon>Basidiomycota</taxon>
        <taxon>Agaricomycotina</taxon>
        <taxon>Agaricomycetes</taxon>
        <taxon>Agaricomycetidae</taxon>
        <taxon>Agaricales</taxon>
        <taxon>Marasmiineae</taxon>
        <taxon>Mycenaceae</taxon>
        <taxon>Mycena</taxon>
    </lineage>
</organism>
<evidence type="ECO:0000313" key="4">
    <source>
        <dbReference type="Proteomes" id="UP001215598"/>
    </source>
</evidence>
<feature type="chain" id="PRO_5042026032" evidence="2">
    <location>
        <begin position="27"/>
        <end position="117"/>
    </location>
</feature>
<gene>
    <name evidence="3" type="ORF">B0H16DRAFT_1616625</name>
</gene>
<feature type="non-terminal residue" evidence="3">
    <location>
        <position position="117"/>
    </location>
</feature>
<sequence>MDYVGFCAATIIASLILFKGFDTAGAQDTVSLLCRSITTFPPRPHSRTRSRWCRIGPRRWRCCRRVRAVYTRAHSCHARGIHLDLARTRPCPLFSSSAPPSPPFSAPCTPSRRRTRI</sequence>
<evidence type="ECO:0000313" key="3">
    <source>
        <dbReference type="EMBL" id="KAJ7715233.1"/>
    </source>
</evidence>
<feature type="region of interest" description="Disordered" evidence="1">
    <location>
        <begin position="94"/>
        <end position="117"/>
    </location>
</feature>
<name>A0AAD7H9H3_9AGAR</name>
<keyword evidence="2" id="KW-0732">Signal</keyword>
<protein>
    <submittedName>
        <fullName evidence="3">Uncharacterized protein</fullName>
    </submittedName>
</protein>
<reference evidence="3" key="1">
    <citation type="submission" date="2023-03" db="EMBL/GenBank/DDBJ databases">
        <title>Massive genome expansion in bonnet fungi (Mycena s.s.) driven by repeated elements and novel gene families across ecological guilds.</title>
        <authorList>
            <consortium name="Lawrence Berkeley National Laboratory"/>
            <person name="Harder C.B."/>
            <person name="Miyauchi S."/>
            <person name="Viragh M."/>
            <person name="Kuo A."/>
            <person name="Thoen E."/>
            <person name="Andreopoulos B."/>
            <person name="Lu D."/>
            <person name="Skrede I."/>
            <person name="Drula E."/>
            <person name="Henrissat B."/>
            <person name="Morin E."/>
            <person name="Kohler A."/>
            <person name="Barry K."/>
            <person name="LaButti K."/>
            <person name="Morin E."/>
            <person name="Salamov A."/>
            <person name="Lipzen A."/>
            <person name="Mereny Z."/>
            <person name="Hegedus B."/>
            <person name="Baldrian P."/>
            <person name="Stursova M."/>
            <person name="Weitz H."/>
            <person name="Taylor A."/>
            <person name="Grigoriev I.V."/>
            <person name="Nagy L.G."/>
            <person name="Martin F."/>
            <person name="Kauserud H."/>
        </authorList>
    </citation>
    <scope>NUCLEOTIDE SEQUENCE</scope>
    <source>
        <strain evidence="3">CBHHK182m</strain>
    </source>
</reference>
<accession>A0AAD7H9H3</accession>
<dbReference type="AlphaFoldDB" id="A0AAD7H9H3"/>
<evidence type="ECO:0000256" key="2">
    <source>
        <dbReference type="SAM" id="SignalP"/>
    </source>
</evidence>
<evidence type="ECO:0000256" key="1">
    <source>
        <dbReference type="SAM" id="MobiDB-lite"/>
    </source>
</evidence>
<dbReference type="Proteomes" id="UP001215598">
    <property type="component" value="Unassembled WGS sequence"/>
</dbReference>
<keyword evidence="4" id="KW-1185">Reference proteome</keyword>
<dbReference type="EMBL" id="JARKIB010000312">
    <property type="protein sequence ID" value="KAJ7715233.1"/>
    <property type="molecule type" value="Genomic_DNA"/>
</dbReference>
<feature type="signal peptide" evidence="2">
    <location>
        <begin position="1"/>
        <end position="26"/>
    </location>
</feature>
<comment type="caution">
    <text evidence="3">The sequence shown here is derived from an EMBL/GenBank/DDBJ whole genome shotgun (WGS) entry which is preliminary data.</text>
</comment>